<dbReference type="GO" id="GO:0006516">
    <property type="term" value="P:glycoprotein catabolic process"/>
    <property type="evidence" value="ECO:0007669"/>
    <property type="project" value="TreeGrafter"/>
</dbReference>
<organism evidence="8 9">
    <name type="scientific">Candida dubliniensis (strain CD36 / ATCC MYA-646 / CBS 7987 / NCPF 3949 / NRRL Y-17841)</name>
    <name type="common">Yeast</name>
    <dbReference type="NCBI Taxonomy" id="573826"/>
    <lineage>
        <taxon>Eukaryota</taxon>
        <taxon>Fungi</taxon>
        <taxon>Dikarya</taxon>
        <taxon>Ascomycota</taxon>
        <taxon>Saccharomycotina</taxon>
        <taxon>Pichiomycetes</taxon>
        <taxon>Debaryomycetaceae</taxon>
        <taxon>Candida/Lodderomyces clade</taxon>
        <taxon>Candida</taxon>
    </lineage>
</organism>
<evidence type="ECO:0000259" key="6">
    <source>
        <dbReference type="SMART" id="SM00460"/>
    </source>
</evidence>
<comment type="similarity">
    <text evidence="1">Belongs to the transglutaminase-like superfamily. PNGase family.</text>
</comment>
<dbReference type="GO" id="GO:0005829">
    <property type="term" value="C:cytosol"/>
    <property type="evidence" value="ECO:0007669"/>
    <property type="project" value="TreeGrafter"/>
</dbReference>
<dbReference type="InterPro" id="IPR002931">
    <property type="entry name" value="Transglutaminase-like"/>
</dbReference>
<dbReference type="RefSeq" id="XP_002418563.1">
    <property type="nucleotide sequence ID" value="XM_002418518.1"/>
</dbReference>
<evidence type="ECO:0000256" key="4">
    <source>
        <dbReference type="ARBA" id="ARBA00032858"/>
    </source>
</evidence>
<protein>
    <recommendedName>
        <fullName evidence="4">Peptide:N-glycanase 1</fullName>
    </recommendedName>
</protein>
<evidence type="ECO:0000256" key="3">
    <source>
        <dbReference type="ARBA" id="ARBA00022833"/>
    </source>
</evidence>
<dbReference type="EMBL" id="FM992689">
    <property type="protein sequence ID" value="CAX43866.1"/>
    <property type="molecule type" value="Genomic_DNA"/>
</dbReference>
<dbReference type="AlphaFoldDB" id="B9WBU4"/>
<keyword evidence="9" id="KW-1185">Reference proteome</keyword>
<dbReference type="InterPro" id="IPR018325">
    <property type="entry name" value="Rad4/PNGase_transGLS-fold"/>
</dbReference>
<dbReference type="Proteomes" id="UP000002605">
    <property type="component" value="Chromosome 2"/>
</dbReference>
<evidence type="ECO:0000256" key="1">
    <source>
        <dbReference type="ARBA" id="ARBA00009390"/>
    </source>
</evidence>
<name>B9WBU4_CANDC</name>
<dbReference type="OrthoDB" id="409136at2759"/>
<dbReference type="Gene3D" id="3.10.620.30">
    <property type="match status" value="1"/>
</dbReference>
<evidence type="ECO:0000313" key="8">
    <source>
        <dbReference type="EMBL" id="CAX43866.1"/>
    </source>
</evidence>
<dbReference type="SUPFAM" id="SSF54001">
    <property type="entry name" value="Cysteine proteinases"/>
    <property type="match status" value="1"/>
</dbReference>
<evidence type="ECO:0000256" key="5">
    <source>
        <dbReference type="SAM" id="MobiDB-lite"/>
    </source>
</evidence>
<feature type="domain" description="Transglutaminase-like" evidence="6">
    <location>
        <begin position="190"/>
        <end position="252"/>
    </location>
</feature>
<gene>
    <name evidence="7" type="ordered locus">Cd36_20850</name>
    <name evidence="8" type="ORF">CD36_20850</name>
</gene>
<feature type="region of interest" description="Disordered" evidence="5">
    <location>
        <begin position="360"/>
        <end position="393"/>
    </location>
</feature>
<dbReference type="GeneID" id="8046108"/>
<proteinExistence type="inferred from homology"/>
<dbReference type="Pfam" id="PF03835">
    <property type="entry name" value="Rad4"/>
    <property type="match status" value="1"/>
</dbReference>
<keyword evidence="2" id="KW-0479">Metal-binding</keyword>
<reference evidence="8 9" key="1">
    <citation type="journal article" date="2009" name="Genome Res.">
        <title>Comparative genomics of the fungal pathogens Candida dubliniensis and Candida albicans.</title>
        <authorList>
            <person name="Jackson A.P."/>
            <person name="Gamble J.A."/>
            <person name="Yeomans T."/>
            <person name="Moran G.P."/>
            <person name="Saunders D."/>
            <person name="Harris D."/>
            <person name="Aslett M."/>
            <person name="Barrell J.F."/>
            <person name="Butler G."/>
            <person name="Citiulo F."/>
            <person name="Coleman D.C."/>
            <person name="de Groot P.W.J."/>
            <person name="Goodwin T.J."/>
            <person name="Quail M.A."/>
            <person name="McQuillan J."/>
            <person name="Munro C.A."/>
            <person name="Pain A."/>
            <person name="Poulter R.T."/>
            <person name="Rajandream M.A."/>
            <person name="Renauld H."/>
            <person name="Spiering M.J."/>
            <person name="Tivey A."/>
            <person name="Gow N.A.R."/>
            <person name="Barrell B."/>
            <person name="Sullivan D.J."/>
            <person name="Berriman M."/>
        </authorList>
    </citation>
    <scope>NUCLEOTIDE SEQUENCE [LARGE SCALE GENOMIC DNA]</scope>
    <source>
        <strain evidence="9">CD36 / ATCC MYA-646 / CBS 7987 / NCPF 3949 / NRRL Y-17841</strain>
    </source>
</reference>
<dbReference type="GO" id="GO:0005634">
    <property type="term" value="C:nucleus"/>
    <property type="evidence" value="ECO:0007669"/>
    <property type="project" value="TreeGrafter"/>
</dbReference>
<evidence type="ECO:0000256" key="2">
    <source>
        <dbReference type="ARBA" id="ARBA00022723"/>
    </source>
</evidence>
<dbReference type="InterPro" id="IPR038765">
    <property type="entry name" value="Papain-like_cys_pep_sf"/>
</dbReference>
<keyword evidence="3" id="KW-0862">Zinc</keyword>
<dbReference type="SMART" id="SM00460">
    <property type="entry name" value="TGc"/>
    <property type="match status" value="1"/>
</dbReference>
<dbReference type="VEuPathDB" id="FungiDB:CD36_20850"/>
<dbReference type="GO" id="GO:0000224">
    <property type="term" value="F:peptide-N4-(N-acetyl-beta-glucosaminyl)asparagine amidase activity"/>
    <property type="evidence" value="ECO:0007669"/>
    <property type="project" value="TreeGrafter"/>
</dbReference>
<dbReference type="InterPro" id="IPR050883">
    <property type="entry name" value="PNGase"/>
</dbReference>
<dbReference type="GO" id="GO:0046872">
    <property type="term" value="F:metal ion binding"/>
    <property type="evidence" value="ECO:0007669"/>
    <property type="project" value="UniProtKB-KW"/>
</dbReference>
<dbReference type="PANTHER" id="PTHR12143">
    <property type="entry name" value="PEPTIDE N-GLYCANASE PNGASE -RELATED"/>
    <property type="match status" value="1"/>
</dbReference>
<dbReference type="PANTHER" id="PTHR12143:SF19">
    <property type="entry name" value="PEPTIDE-N(4)-(N-ACETYL-BETA-GLUCOSAMINYL)ASPARAGINE AMIDASE"/>
    <property type="match status" value="1"/>
</dbReference>
<dbReference type="KEGG" id="cdu:CD36_20850"/>
<evidence type="ECO:0000313" key="7">
    <source>
        <dbReference type="CGD" id="CAL0000167644"/>
    </source>
</evidence>
<dbReference type="eggNOG" id="KOG0909">
    <property type="taxonomic scope" value="Eukaryota"/>
</dbReference>
<feature type="compositionally biased region" description="Basic and acidic residues" evidence="5">
    <location>
        <begin position="384"/>
        <end position="393"/>
    </location>
</feature>
<sequence>MTPPIKSPSSSSSLIDYEKLSEQLMTAYTKETLQRNLRKFDQHRQQLNQLFNQPVVKSIYSLSDTIDKYRNNHTGLDIVLDTIDLAKIYERLEIRDNTNIDKNLDYDDLLVLELLNYFKNDFFKWVNSPDCTSCGSNKEVQSLGAIKPSSSTTISESEAKIDQISVVEIHECKKCHQRIEFPRINNPVTLLTSRRGRCGEWVNCFMLILQALIGGGDEDSDRIRYVWNQEDHVWCEYYSLSSKRWIHLDPCEGVFDEPLLYCNNWGKKMSYVIGFNHNYIIDLSDKYIVPEKQIPKNSIVNSEKVNFAISYLNSVKQLTYLKTIEQHYQGVDVQEKEKLGLLKVYRNFLVPYNKEIAQIKPESTETTPSSDLPLGRQSGSTEWTKTRGENGES</sequence>
<dbReference type="Gene3D" id="2.20.25.10">
    <property type="match status" value="1"/>
</dbReference>
<accession>B9WBU4</accession>
<dbReference type="CGD" id="CAL0000167644">
    <property type="gene designation" value="Cd36_20850"/>
</dbReference>
<evidence type="ECO:0000313" key="9">
    <source>
        <dbReference type="Proteomes" id="UP000002605"/>
    </source>
</evidence>
<dbReference type="HOGENOM" id="CLU_031058_0_1_1"/>